<evidence type="ECO:0000313" key="1">
    <source>
        <dbReference type="EMBL" id="JAE23131.1"/>
    </source>
</evidence>
<sequence>MSTAYNIKQHSLHCITCTMSNNIASTWFNSMHKKRL</sequence>
<protein>
    <submittedName>
        <fullName evidence="1">Uncharacterized protein</fullName>
    </submittedName>
</protein>
<dbReference type="AlphaFoldDB" id="A0A0A9GKT9"/>
<organism evidence="1">
    <name type="scientific">Arundo donax</name>
    <name type="common">Giant reed</name>
    <name type="synonym">Donax arundinaceus</name>
    <dbReference type="NCBI Taxonomy" id="35708"/>
    <lineage>
        <taxon>Eukaryota</taxon>
        <taxon>Viridiplantae</taxon>
        <taxon>Streptophyta</taxon>
        <taxon>Embryophyta</taxon>
        <taxon>Tracheophyta</taxon>
        <taxon>Spermatophyta</taxon>
        <taxon>Magnoliopsida</taxon>
        <taxon>Liliopsida</taxon>
        <taxon>Poales</taxon>
        <taxon>Poaceae</taxon>
        <taxon>PACMAD clade</taxon>
        <taxon>Arundinoideae</taxon>
        <taxon>Arundineae</taxon>
        <taxon>Arundo</taxon>
    </lineage>
</organism>
<name>A0A0A9GKT9_ARUDO</name>
<reference evidence="1" key="1">
    <citation type="submission" date="2014-09" db="EMBL/GenBank/DDBJ databases">
        <authorList>
            <person name="Magalhaes I.L.F."/>
            <person name="Oliveira U."/>
            <person name="Santos F.R."/>
            <person name="Vidigal T.H.D.A."/>
            <person name="Brescovit A.D."/>
            <person name="Santos A.J."/>
        </authorList>
    </citation>
    <scope>NUCLEOTIDE SEQUENCE</scope>
    <source>
        <tissue evidence="1">Shoot tissue taken approximately 20 cm above the soil surface</tissue>
    </source>
</reference>
<reference evidence="1" key="2">
    <citation type="journal article" date="2015" name="Data Brief">
        <title>Shoot transcriptome of the giant reed, Arundo donax.</title>
        <authorList>
            <person name="Barrero R.A."/>
            <person name="Guerrero F.D."/>
            <person name="Moolhuijzen P."/>
            <person name="Goolsby J.A."/>
            <person name="Tidwell J."/>
            <person name="Bellgard S.E."/>
            <person name="Bellgard M.I."/>
        </authorList>
    </citation>
    <scope>NUCLEOTIDE SEQUENCE</scope>
    <source>
        <tissue evidence="1">Shoot tissue taken approximately 20 cm above the soil surface</tissue>
    </source>
</reference>
<dbReference type="EMBL" id="GBRH01174765">
    <property type="protein sequence ID" value="JAE23131.1"/>
    <property type="molecule type" value="Transcribed_RNA"/>
</dbReference>
<proteinExistence type="predicted"/>
<accession>A0A0A9GKT9</accession>